<protein>
    <submittedName>
        <fullName evidence="3">Uncharacterized protein</fullName>
    </submittedName>
</protein>
<dbReference type="EMBL" id="HBNS01027177">
    <property type="protein sequence ID" value="CAE4619572.1"/>
    <property type="molecule type" value="Transcribed_RNA"/>
</dbReference>
<evidence type="ECO:0000313" key="3">
    <source>
        <dbReference type="EMBL" id="CAE4619562.1"/>
    </source>
</evidence>
<gene>
    <name evidence="3" type="ORF">DBRI00130_LOCUS21384</name>
    <name evidence="4" type="ORF">DBRI00130_LOCUS21389</name>
</gene>
<organism evidence="3">
    <name type="scientific">Ditylum brightwellii</name>
    <dbReference type="NCBI Taxonomy" id="49249"/>
    <lineage>
        <taxon>Eukaryota</taxon>
        <taxon>Sar</taxon>
        <taxon>Stramenopiles</taxon>
        <taxon>Ochrophyta</taxon>
        <taxon>Bacillariophyta</taxon>
        <taxon>Mediophyceae</taxon>
        <taxon>Lithodesmiophycidae</taxon>
        <taxon>Lithodesmiales</taxon>
        <taxon>Lithodesmiaceae</taxon>
        <taxon>Ditylum</taxon>
    </lineage>
</organism>
<dbReference type="AlphaFoldDB" id="A0A6V2HHM5"/>
<proteinExistence type="predicted"/>
<feature type="signal peptide" evidence="2">
    <location>
        <begin position="1"/>
        <end position="27"/>
    </location>
</feature>
<dbReference type="InterPro" id="IPR019656">
    <property type="entry name" value="Uncharacterised_Ycf34"/>
</dbReference>
<evidence type="ECO:0000313" key="4">
    <source>
        <dbReference type="EMBL" id="CAE4619572.1"/>
    </source>
</evidence>
<dbReference type="EMBL" id="HBNS01027170">
    <property type="protein sequence ID" value="CAE4619562.1"/>
    <property type="molecule type" value="Transcribed_RNA"/>
</dbReference>
<evidence type="ECO:0000256" key="1">
    <source>
        <dbReference type="SAM" id="MobiDB-lite"/>
    </source>
</evidence>
<feature type="compositionally biased region" description="Basic and acidic residues" evidence="1">
    <location>
        <begin position="120"/>
        <end position="139"/>
    </location>
</feature>
<feature type="region of interest" description="Disordered" evidence="1">
    <location>
        <begin position="120"/>
        <end position="156"/>
    </location>
</feature>
<sequence>MDSNLHHRLPIILLFVLSLLQNHVSLAFVHQPNSFLQRKTSPFSTVSSSPSALQMCICINCKYVTDCAAYHFVETKHEQPHMTNKPTFEPRDGSPTIHVNVRTIRTREDREKEIERMWREHEEQTKLAMEKKNEGKESGEADVDDDDDDERLVGENKYDLTPVTTYEYDVVKCEDFVLEQDCWIKNMPEEIKKANPNFVPS</sequence>
<feature type="chain" id="PRO_5036394137" evidence="2">
    <location>
        <begin position="28"/>
        <end position="201"/>
    </location>
</feature>
<dbReference type="Pfam" id="PF10718">
    <property type="entry name" value="Ycf34"/>
    <property type="match status" value="1"/>
</dbReference>
<feature type="compositionally biased region" description="Acidic residues" evidence="1">
    <location>
        <begin position="140"/>
        <end position="150"/>
    </location>
</feature>
<reference evidence="3" key="1">
    <citation type="submission" date="2021-01" db="EMBL/GenBank/DDBJ databases">
        <authorList>
            <person name="Corre E."/>
            <person name="Pelletier E."/>
            <person name="Niang G."/>
            <person name="Scheremetjew M."/>
            <person name="Finn R."/>
            <person name="Kale V."/>
            <person name="Holt S."/>
            <person name="Cochrane G."/>
            <person name="Meng A."/>
            <person name="Brown T."/>
            <person name="Cohen L."/>
        </authorList>
    </citation>
    <scope>NUCLEOTIDE SEQUENCE</scope>
    <source>
        <strain evidence="3">GSO104</strain>
    </source>
</reference>
<accession>A0A6V2HHM5</accession>
<evidence type="ECO:0000256" key="2">
    <source>
        <dbReference type="SAM" id="SignalP"/>
    </source>
</evidence>
<name>A0A6V2HHM5_9STRA</name>
<keyword evidence="2" id="KW-0732">Signal</keyword>